<dbReference type="InterPro" id="IPR016181">
    <property type="entry name" value="Acyl_CoA_acyltransferase"/>
</dbReference>
<dbReference type="Pfam" id="PF13523">
    <property type="entry name" value="Acetyltransf_8"/>
    <property type="match status" value="1"/>
</dbReference>
<reference evidence="6" key="1">
    <citation type="submission" date="2021-10" db="EMBL/GenBank/DDBJ databases">
        <title>Novel species in genus Arthrobacter.</title>
        <authorList>
            <person name="Liu Y."/>
        </authorList>
    </citation>
    <scope>NUCLEOTIDE SEQUENCE</scope>
    <source>
        <strain evidence="6">Zg-Y462</strain>
        <strain evidence="8">zg-Y462</strain>
    </source>
</reference>
<dbReference type="PANTHER" id="PTHR31438:SF1">
    <property type="entry name" value="LYSINE N-ACYLTRANSFERASE C17G9.06C-RELATED"/>
    <property type="match status" value="1"/>
</dbReference>
<gene>
    <name evidence="6" type="ORF">LJ755_12850</name>
    <name evidence="7" type="ORF">MUK71_01835</name>
</gene>
<evidence type="ECO:0000259" key="5">
    <source>
        <dbReference type="SMART" id="SM01006"/>
    </source>
</evidence>
<feature type="domain" description="Acyltransferase MbtK/IucB-like conserved" evidence="5">
    <location>
        <begin position="6"/>
        <end position="53"/>
    </location>
</feature>
<comment type="pathway">
    <text evidence="2">Siderophore biosynthesis; mycobactin biosynthesis.</text>
</comment>
<evidence type="ECO:0000313" key="9">
    <source>
        <dbReference type="Proteomes" id="UP001155145"/>
    </source>
</evidence>
<keyword evidence="8" id="KW-1185">Reference proteome</keyword>
<evidence type="ECO:0000313" key="7">
    <source>
        <dbReference type="EMBL" id="UON92422.1"/>
    </source>
</evidence>
<comment type="function">
    <text evidence="1">Acyltransferase required for the direct transfer of medium- to long-chain fatty acyl moieties from a carrier protein (MbtL) on to the epsilon-amino group of lysine residue in the mycobactin core.</text>
</comment>
<dbReference type="SMART" id="SM01006">
    <property type="entry name" value="AlcB"/>
    <property type="match status" value="1"/>
</dbReference>
<accession>A0A9X1SC78</accession>
<dbReference type="EMBL" id="CP094984">
    <property type="protein sequence ID" value="UON92422.1"/>
    <property type="molecule type" value="Genomic_DNA"/>
</dbReference>
<dbReference type="Gene3D" id="3.40.630.30">
    <property type="match status" value="1"/>
</dbReference>
<evidence type="ECO:0000313" key="6">
    <source>
        <dbReference type="EMBL" id="MCC3273614.1"/>
    </source>
</evidence>
<dbReference type="RefSeq" id="WP_227929345.1">
    <property type="nucleotide sequence ID" value="NZ_CP094984.1"/>
</dbReference>
<dbReference type="EMBL" id="JAJFZT010000008">
    <property type="protein sequence ID" value="MCC3273614.1"/>
    <property type="molecule type" value="Genomic_DNA"/>
</dbReference>
<evidence type="ECO:0000313" key="8">
    <source>
        <dbReference type="Proteomes" id="UP000829758"/>
    </source>
</evidence>
<evidence type="ECO:0000256" key="1">
    <source>
        <dbReference type="ARBA" id="ARBA00003818"/>
    </source>
</evidence>
<evidence type="ECO:0000256" key="4">
    <source>
        <dbReference type="ARBA" id="ARBA00031122"/>
    </source>
</evidence>
<dbReference type="GO" id="GO:0016410">
    <property type="term" value="F:N-acyltransferase activity"/>
    <property type="evidence" value="ECO:0007669"/>
    <property type="project" value="TreeGrafter"/>
</dbReference>
<dbReference type="Proteomes" id="UP000829758">
    <property type="component" value="Chromosome"/>
</dbReference>
<dbReference type="Proteomes" id="UP001155145">
    <property type="component" value="Unassembled WGS sequence"/>
</dbReference>
<evidence type="ECO:0000256" key="2">
    <source>
        <dbReference type="ARBA" id="ARBA00005102"/>
    </source>
</evidence>
<evidence type="ECO:0000256" key="3">
    <source>
        <dbReference type="ARBA" id="ARBA00020586"/>
    </source>
</evidence>
<organism evidence="6 9">
    <name type="scientific">Arthrobacter zhangbolii</name>
    <dbReference type="NCBI Taxonomy" id="2886936"/>
    <lineage>
        <taxon>Bacteria</taxon>
        <taxon>Bacillati</taxon>
        <taxon>Actinomycetota</taxon>
        <taxon>Actinomycetes</taxon>
        <taxon>Micrococcales</taxon>
        <taxon>Micrococcaceae</taxon>
        <taxon>Arthrobacter</taxon>
    </lineage>
</organism>
<dbReference type="GO" id="GO:0019290">
    <property type="term" value="P:siderophore biosynthetic process"/>
    <property type="evidence" value="ECO:0007669"/>
    <property type="project" value="InterPro"/>
</dbReference>
<protein>
    <recommendedName>
        <fullName evidence="3">Lysine N-acyltransferase MbtK</fullName>
    </recommendedName>
    <alternativeName>
        <fullName evidence="4">Mycobactin synthase protein K</fullName>
    </alternativeName>
</protein>
<proteinExistence type="predicted"/>
<dbReference type="SUPFAM" id="SSF55729">
    <property type="entry name" value="Acyl-CoA N-acyltransferases (Nat)"/>
    <property type="match status" value="1"/>
</dbReference>
<dbReference type="PANTHER" id="PTHR31438">
    <property type="entry name" value="LYSINE N-ACYLTRANSFERASE C17G9.06C-RELATED"/>
    <property type="match status" value="1"/>
</dbReference>
<sequence length="178" mass="19220">MNFSFTPVNPAADAPLLHSWMTRDYARFWGMLNASVTDVEREYTGIAANPHHHAWLGRGEDGTPAFLAESYAPAHSPLAGTYPVEKGDLGMHLLVGPPDAPQPGFTSAVFRAVLEFLFGDPAVDRIVVEPDVRNTKIAALNARFGFVPDRLIELPDKTASLSFCTRAGFAAALKGVTP</sequence>
<name>A0A9X1SC78_9MICC</name>
<dbReference type="InterPro" id="IPR019432">
    <property type="entry name" value="Acyltransferase_MbtK/IucB-like"/>
</dbReference>
<dbReference type="AlphaFoldDB" id="A0A9X1SC78"/>